<accession>A0A1G2KXX6</accession>
<sequence length="163" mass="19082">MYYQKQEQRPYYPRRPLHSFQDLEVYQKALECSVLVAREVNNFLAARAKIKKKQAEHTNLIDELLIKNMLPCALGIPHQVAEAHSLRFGDHIAGIAAIEKAMLNCNKMIVYLEQFRDICESGIPWEFFDGAIKKYIYVRRKMLRLEQAWKKFMPGYKKDGESG</sequence>
<dbReference type="Proteomes" id="UP000177177">
    <property type="component" value="Unassembled WGS sequence"/>
</dbReference>
<evidence type="ECO:0000313" key="1">
    <source>
        <dbReference type="EMBL" id="OHA03299.1"/>
    </source>
</evidence>
<comment type="caution">
    <text evidence="1">The sequence shown here is derived from an EMBL/GenBank/DDBJ whole genome shotgun (WGS) entry which is preliminary data.</text>
</comment>
<dbReference type="EMBL" id="MHQN01000021">
    <property type="protein sequence ID" value="OHA03299.1"/>
    <property type="molecule type" value="Genomic_DNA"/>
</dbReference>
<name>A0A1G2KXX6_9BACT</name>
<proteinExistence type="predicted"/>
<gene>
    <name evidence="1" type="ORF">A3C92_03460</name>
</gene>
<protein>
    <submittedName>
        <fullName evidence="1">Uncharacterized protein</fullName>
    </submittedName>
</protein>
<reference evidence="1 2" key="1">
    <citation type="journal article" date="2016" name="Nat. Commun.">
        <title>Thousands of microbial genomes shed light on interconnected biogeochemical processes in an aquifer system.</title>
        <authorList>
            <person name="Anantharaman K."/>
            <person name="Brown C.T."/>
            <person name="Hug L.A."/>
            <person name="Sharon I."/>
            <person name="Castelle C.J."/>
            <person name="Probst A.J."/>
            <person name="Thomas B.C."/>
            <person name="Singh A."/>
            <person name="Wilkins M.J."/>
            <person name="Karaoz U."/>
            <person name="Brodie E.L."/>
            <person name="Williams K.H."/>
            <person name="Hubbard S.S."/>
            <person name="Banfield J.F."/>
        </authorList>
    </citation>
    <scope>NUCLEOTIDE SEQUENCE [LARGE SCALE GENOMIC DNA]</scope>
</reference>
<dbReference type="AlphaFoldDB" id="A0A1G2KXX6"/>
<organism evidence="1 2">
    <name type="scientific">Candidatus Sungbacteria bacterium RIFCSPHIGHO2_02_FULL_53_17</name>
    <dbReference type="NCBI Taxonomy" id="1802275"/>
    <lineage>
        <taxon>Bacteria</taxon>
        <taxon>Candidatus Sungiibacteriota</taxon>
    </lineage>
</organism>
<evidence type="ECO:0000313" key="2">
    <source>
        <dbReference type="Proteomes" id="UP000177177"/>
    </source>
</evidence>